<comment type="caution">
    <text evidence="2">The sequence shown here is derived from an EMBL/GenBank/DDBJ whole genome shotgun (WGS) entry which is preliminary data.</text>
</comment>
<dbReference type="InterPro" id="IPR029032">
    <property type="entry name" value="AhpD-like"/>
</dbReference>
<evidence type="ECO:0000313" key="2">
    <source>
        <dbReference type="EMBL" id="GID16162.1"/>
    </source>
</evidence>
<dbReference type="Proteomes" id="UP000612808">
    <property type="component" value="Unassembled WGS sequence"/>
</dbReference>
<feature type="domain" description="Carboxymuconolactone decarboxylase-like" evidence="1">
    <location>
        <begin position="21"/>
        <end position="100"/>
    </location>
</feature>
<organism evidence="2 3">
    <name type="scientific">Actinocatenispora rupis</name>
    <dbReference type="NCBI Taxonomy" id="519421"/>
    <lineage>
        <taxon>Bacteria</taxon>
        <taxon>Bacillati</taxon>
        <taxon>Actinomycetota</taxon>
        <taxon>Actinomycetes</taxon>
        <taxon>Micromonosporales</taxon>
        <taxon>Micromonosporaceae</taxon>
        <taxon>Actinocatenispora</taxon>
    </lineage>
</organism>
<dbReference type="AlphaFoldDB" id="A0A8J3NG92"/>
<dbReference type="Pfam" id="PF02627">
    <property type="entry name" value="CMD"/>
    <property type="match status" value="1"/>
</dbReference>
<dbReference type="RefSeq" id="WP_203664816.1">
    <property type="nucleotide sequence ID" value="NZ_BAAAZM010000029.1"/>
</dbReference>
<dbReference type="GO" id="GO:0051920">
    <property type="term" value="F:peroxiredoxin activity"/>
    <property type="evidence" value="ECO:0007669"/>
    <property type="project" value="InterPro"/>
</dbReference>
<evidence type="ECO:0000259" key="1">
    <source>
        <dbReference type="Pfam" id="PF02627"/>
    </source>
</evidence>
<name>A0A8J3NG92_9ACTN</name>
<gene>
    <name evidence="2" type="ORF">Aru02nite_70510</name>
</gene>
<evidence type="ECO:0000313" key="3">
    <source>
        <dbReference type="Proteomes" id="UP000612808"/>
    </source>
</evidence>
<dbReference type="EMBL" id="BOMB01000054">
    <property type="protein sequence ID" value="GID16162.1"/>
    <property type="molecule type" value="Genomic_DNA"/>
</dbReference>
<protein>
    <recommendedName>
        <fullName evidence="1">Carboxymuconolactone decarboxylase-like domain-containing protein</fullName>
    </recommendedName>
</protein>
<accession>A0A8J3NG92</accession>
<reference evidence="2" key="1">
    <citation type="submission" date="2021-01" db="EMBL/GenBank/DDBJ databases">
        <title>Whole genome shotgun sequence of Actinocatenispora rupis NBRC 107355.</title>
        <authorList>
            <person name="Komaki H."/>
            <person name="Tamura T."/>
        </authorList>
    </citation>
    <scope>NUCLEOTIDE SEQUENCE</scope>
    <source>
        <strain evidence="2">NBRC 107355</strain>
    </source>
</reference>
<sequence>MTTDMAPEQMLGAVARGDGPVLETLAQMQYDTLGRSGLPERTYHLVRIAALAAMGAPPASYLVNLAMASRAGVTVADIQGVLTAVAPIVGGPRVVAAAGASLQAIGVGDDGSPAE</sequence>
<dbReference type="SUPFAM" id="SSF69118">
    <property type="entry name" value="AhpD-like"/>
    <property type="match status" value="1"/>
</dbReference>
<proteinExistence type="predicted"/>
<dbReference type="Gene3D" id="1.20.1290.10">
    <property type="entry name" value="AhpD-like"/>
    <property type="match status" value="1"/>
</dbReference>
<dbReference type="InterPro" id="IPR003779">
    <property type="entry name" value="CMD-like"/>
</dbReference>
<keyword evidence="3" id="KW-1185">Reference proteome</keyword>